<dbReference type="SUPFAM" id="SSF56784">
    <property type="entry name" value="HAD-like"/>
    <property type="match status" value="1"/>
</dbReference>
<dbReference type="Pfam" id="PF09949">
    <property type="entry name" value="APP1_cat"/>
    <property type="match status" value="1"/>
</dbReference>
<proteinExistence type="predicted"/>
<dbReference type="RefSeq" id="WP_237378991.1">
    <property type="nucleotide sequence ID" value="NZ_CP071793.1"/>
</dbReference>
<reference evidence="2" key="1">
    <citation type="submission" date="2021-03" db="EMBL/GenBank/DDBJ databases">
        <title>Acanthopleuribacteraceae sp. M133.</title>
        <authorList>
            <person name="Wang G."/>
        </authorList>
    </citation>
    <scope>NUCLEOTIDE SEQUENCE</scope>
    <source>
        <strain evidence="2">M133</strain>
    </source>
</reference>
<keyword evidence="3" id="KW-1185">Reference proteome</keyword>
<accession>A0A8A4THF3</accession>
<dbReference type="KEGG" id="scor:J3U87_27545"/>
<dbReference type="Proteomes" id="UP000663929">
    <property type="component" value="Chromosome"/>
</dbReference>
<evidence type="ECO:0000259" key="1">
    <source>
        <dbReference type="Pfam" id="PF09949"/>
    </source>
</evidence>
<dbReference type="GO" id="GO:0008195">
    <property type="term" value="F:phosphatidate phosphatase activity"/>
    <property type="evidence" value="ECO:0007669"/>
    <property type="project" value="InterPro"/>
</dbReference>
<organism evidence="2 3">
    <name type="scientific">Sulfidibacter corallicola</name>
    <dbReference type="NCBI Taxonomy" id="2818388"/>
    <lineage>
        <taxon>Bacteria</taxon>
        <taxon>Pseudomonadati</taxon>
        <taxon>Acidobacteriota</taxon>
        <taxon>Holophagae</taxon>
        <taxon>Acanthopleuribacterales</taxon>
        <taxon>Acanthopleuribacteraceae</taxon>
        <taxon>Sulfidibacter</taxon>
    </lineage>
</organism>
<name>A0A8A4THF3_SULCO</name>
<sequence length="345" mass="39810">MLIYCWLLLALHPSIASDEEIVFFPSLAKQSAEGTWQAQVHGWIFEPEFDSRTRRALAASLRKALGDLTDSEARLFEERMRWFLVDNERGKRITILLGEHQFTLDKSDASGHFHGEMTLPEKSPDSFAAVTSPRDTRLFRGRLHRVSDGGWAVVSDIDDTIKISGVLDKRELLINTFCRPFAPTPGLAEIYRQWAARDASFFYVSASPWQLYPDLAEFIRSNRFPLGVFFLRPLRVKDRTFYHFLFEDKIAYKRERILNLYRDFPTKKFLLVGDSGEKDPEVYGEIAARYPKRTLAILIRQVREKPDPDRLSDLAKRVAPIPVVVFREHEELAGFDPLQSTPSKD</sequence>
<dbReference type="EMBL" id="CP071793">
    <property type="protein sequence ID" value="QTD49356.1"/>
    <property type="molecule type" value="Genomic_DNA"/>
</dbReference>
<gene>
    <name evidence="2" type="ORF">J3U87_27545</name>
</gene>
<dbReference type="PANTHER" id="PTHR28208">
    <property type="entry name" value="PHOSPHATIDATE PHOSPHATASE APP1"/>
    <property type="match status" value="1"/>
</dbReference>
<feature type="domain" description="Phosphatidate phosphatase APP1 catalytic" evidence="1">
    <location>
        <begin position="151"/>
        <end position="301"/>
    </location>
</feature>
<dbReference type="InterPro" id="IPR036412">
    <property type="entry name" value="HAD-like_sf"/>
</dbReference>
<protein>
    <submittedName>
        <fullName evidence="2">DUF2183 domain-containing protein</fullName>
    </submittedName>
</protein>
<evidence type="ECO:0000313" key="3">
    <source>
        <dbReference type="Proteomes" id="UP000663929"/>
    </source>
</evidence>
<dbReference type="PANTHER" id="PTHR28208:SF3">
    <property type="entry name" value="PHOSPHATIDATE PHOSPHATASE APP1"/>
    <property type="match status" value="1"/>
</dbReference>
<dbReference type="AlphaFoldDB" id="A0A8A4THF3"/>
<dbReference type="InterPro" id="IPR052935">
    <property type="entry name" value="Mg2+_PAP"/>
</dbReference>
<dbReference type="InterPro" id="IPR019236">
    <property type="entry name" value="APP1_cat"/>
</dbReference>
<evidence type="ECO:0000313" key="2">
    <source>
        <dbReference type="EMBL" id="QTD49356.1"/>
    </source>
</evidence>